<dbReference type="Proteomes" id="UP000030754">
    <property type="component" value="Unassembled WGS sequence"/>
</dbReference>
<gene>
    <name evidence="1" type="ORF">ENH_00084990</name>
</gene>
<dbReference type="OrthoDB" id="5575at2759"/>
<dbReference type="SUPFAM" id="SSF158702">
    <property type="entry name" value="Sec63 N-terminal domain-like"/>
    <property type="match status" value="1"/>
</dbReference>
<dbReference type="GeneID" id="25478626"/>
<organism evidence="1 2">
    <name type="scientific">Eimeria necatrix</name>
    <dbReference type="NCBI Taxonomy" id="51315"/>
    <lineage>
        <taxon>Eukaryota</taxon>
        <taxon>Sar</taxon>
        <taxon>Alveolata</taxon>
        <taxon>Apicomplexa</taxon>
        <taxon>Conoidasida</taxon>
        <taxon>Coccidia</taxon>
        <taxon>Eucoccidiorida</taxon>
        <taxon>Eimeriorina</taxon>
        <taxon>Eimeriidae</taxon>
        <taxon>Eimeria</taxon>
    </lineage>
</organism>
<name>U6N9K5_9EIME</name>
<dbReference type="VEuPathDB" id="ToxoDB:ENH_00084990"/>
<dbReference type="RefSeq" id="XP_013438987.1">
    <property type="nucleotide sequence ID" value="XM_013583533.1"/>
</dbReference>
<proteinExistence type="predicted"/>
<evidence type="ECO:0000313" key="2">
    <source>
        <dbReference type="Proteomes" id="UP000030754"/>
    </source>
</evidence>
<keyword evidence="2" id="KW-1185">Reference proteome</keyword>
<dbReference type="AlphaFoldDB" id="U6N9K5"/>
<evidence type="ECO:0000313" key="1">
    <source>
        <dbReference type="EMBL" id="CDJ70521.1"/>
    </source>
</evidence>
<accession>U6N9K5</accession>
<sequence length="239" mass="25290">MVDVAAEEAQLQHALYTLLLLQCLRAATHPARSSLFWLPHITDEAAAALQQQGLLSLAHVRQGPRFRLLECRSPSPALERAGLSSKESQEVISVLSRIPRVRMRYFLYAAAAAAADTAAAAEDGAAAAEDEGAAAAAAEGEDAAAVEEEVVFNRLEPQVIKGPDGEPTRAYLVPAAADLQLEVHLKALGPAAEGSSVARGGPSSSWFVILGDADEAADELVALRRVRLKPLGRTQLTLE</sequence>
<reference evidence="1" key="2">
    <citation type="submission" date="2013-10" db="EMBL/GenBank/DDBJ databases">
        <authorList>
            <person name="Aslett M."/>
        </authorList>
    </citation>
    <scope>NUCLEOTIDE SEQUENCE [LARGE SCALE GENOMIC DNA]</scope>
    <source>
        <strain evidence="1">Houghton</strain>
    </source>
</reference>
<protein>
    <submittedName>
        <fullName evidence="1">Activating signal cointegrator 1 complex subunit 3, putative</fullName>
    </submittedName>
</protein>
<reference evidence="1" key="1">
    <citation type="submission" date="2013-10" db="EMBL/GenBank/DDBJ databases">
        <title>Genomic analysis of the causative agents of coccidiosis in chickens.</title>
        <authorList>
            <person name="Reid A.J."/>
            <person name="Blake D."/>
            <person name="Billington K."/>
            <person name="Browne H."/>
            <person name="Dunn M."/>
            <person name="Hung S."/>
            <person name="Kawahara F."/>
            <person name="Miranda-Saavedra D."/>
            <person name="Mourier T."/>
            <person name="Nagra H."/>
            <person name="Otto T.D."/>
            <person name="Rawlings N."/>
            <person name="Sanchez A."/>
            <person name="Sanders M."/>
            <person name="Subramaniam C."/>
            <person name="Tay Y."/>
            <person name="Dear P."/>
            <person name="Doerig C."/>
            <person name="Gruber A."/>
            <person name="Parkinson J."/>
            <person name="Shirley M."/>
            <person name="Wan K.L."/>
            <person name="Berriman M."/>
            <person name="Tomley F."/>
            <person name="Pain A."/>
        </authorList>
    </citation>
    <scope>NUCLEOTIDE SEQUENCE [LARGE SCALE GENOMIC DNA]</scope>
    <source>
        <strain evidence="1">Houghton</strain>
    </source>
</reference>
<dbReference type="EMBL" id="HG725993">
    <property type="protein sequence ID" value="CDJ70521.1"/>
    <property type="molecule type" value="Genomic_DNA"/>
</dbReference>